<dbReference type="InterPro" id="IPR029044">
    <property type="entry name" value="Nucleotide-diphossugar_trans"/>
</dbReference>
<dbReference type="OrthoDB" id="597270at2"/>
<keyword evidence="4" id="KW-1185">Reference proteome</keyword>
<dbReference type="SUPFAM" id="SSF53448">
    <property type="entry name" value="Nucleotide-diphospho-sugar transferases"/>
    <property type="match status" value="1"/>
</dbReference>
<dbReference type="GO" id="GO:0016758">
    <property type="term" value="F:hexosyltransferase activity"/>
    <property type="evidence" value="ECO:0007669"/>
    <property type="project" value="UniProtKB-ARBA"/>
</dbReference>
<organism evidence="3 4">
    <name type="scientific">Oceanihabitans sediminis</name>
    <dbReference type="NCBI Taxonomy" id="1812012"/>
    <lineage>
        <taxon>Bacteria</taxon>
        <taxon>Pseudomonadati</taxon>
        <taxon>Bacteroidota</taxon>
        <taxon>Flavobacteriia</taxon>
        <taxon>Flavobacteriales</taxon>
        <taxon>Flavobacteriaceae</taxon>
        <taxon>Oceanihabitans</taxon>
    </lineage>
</organism>
<evidence type="ECO:0000313" key="3">
    <source>
        <dbReference type="EMBL" id="RCU57108.1"/>
    </source>
</evidence>
<evidence type="ECO:0000256" key="1">
    <source>
        <dbReference type="SAM" id="Phobius"/>
    </source>
</evidence>
<comment type="caution">
    <text evidence="3">The sequence shown here is derived from an EMBL/GenBank/DDBJ whole genome shotgun (WGS) entry which is preliminary data.</text>
</comment>
<dbReference type="CDD" id="cd00761">
    <property type="entry name" value="Glyco_tranf_GTA_type"/>
    <property type="match status" value="1"/>
</dbReference>
<feature type="domain" description="Glycosyltransferase 2-like" evidence="2">
    <location>
        <begin position="8"/>
        <end position="134"/>
    </location>
</feature>
<dbReference type="AlphaFoldDB" id="A0A368P3K9"/>
<name>A0A368P3K9_9FLAO</name>
<protein>
    <submittedName>
        <fullName evidence="3">Glycosyltransferase family 2 protein</fullName>
    </submittedName>
</protein>
<feature type="transmembrane region" description="Helical" evidence="1">
    <location>
        <begin position="280"/>
        <end position="298"/>
    </location>
</feature>
<dbReference type="Pfam" id="PF00535">
    <property type="entry name" value="Glycos_transf_2"/>
    <property type="match status" value="1"/>
</dbReference>
<accession>A0A368P3K9</accession>
<gene>
    <name evidence="3" type="ORF">DU428_09190</name>
</gene>
<dbReference type="RefSeq" id="WP_113966744.1">
    <property type="nucleotide sequence ID" value="NZ_QNRP01000010.1"/>
</dbReference>
<keyword evidence="1" id="KW-0812">Transmembrane</keyword>
<keyword evidence="3" id="KW-0808">Transferase</keyword>
<dbReference type="Proteomes" id="UP000252249">
    <property type="component" value="Unassembled WGS sequence"/>
</dbReference>
<proteinExistence type="predicted"/>
<keyword evidence="1" id="KW-0472">Membrane</keyword>
<dbReference type="PANTHER" id="PTHR22916">
    <property type="entry name" value="GLYCOSYLTRANSFERASE"/>
    <property type="match status" value="1"/>
</dbReference>
<dbReference type="InterPro" id="IPR001173">
    <property type="entry name" value="Glyco_trans_2-like"/>
</dbReference>
<dbReference type="EMBL" id="QPIG01000003">
    <property type="protein sequence ID" value="RCU57108.1"/>
    <property type="molecule type" value="Genomic_DNA"/>
</dbReference>
<dbReference type="Gene3D" id="3.90.550.10">
    <property type="entry name" value="Spore Coat Polysaccharide Biosynthesis Protein SpsA, Chain A"/>
    <property type="match status" value="1"/>
</dbReference>
<sequence>MQEQPLVSIIIPTFNRAHLIGETLDSVLAQTYQNWECIVVDDGSTDGTDEVMAEYVAKDSRFQYHHRPEDRLPGGNAARNYGFEVSKGEYIQWFDSDDLMVPEKIEIKVKTILENNVDFVISQTQYFNREKGGAYAYDYKEEEVDFLSYAITYISWFTPDLFLNQSIAKRISFNEFIKAGQEYNFSCKLLLETNSLKKIDRVLSLRRHHFQSIGRKRQLDEKHYHQTVFELHWVNLNELKENYDIPQEFARYSLLKCLRSKLENNEIRIPVCFFKSFYKYYGFKVIYLYLALASNWLLKRYHFFYNKLK</sequence>
<keyword evidence="1" id="KW-1133">Transmembrane helix</keyword>
<evidence type="ECO:0000313" key="4">
    <source>
        <dbReference type="Proteomes" id="UP000252249"/>
    </source>
</evidence>
<reference evidence="3 4" key="1">
    <citation type="submission" date="2018-07" db="EMBL/GenBank/DDBJ databases">
        <title>Oceanihabitans testaceum sp. nov., isolated from marine sediment.</title>
        <authorList>
            <person name="Li C.-M."/>
        </authorList>
    </citation>
    <scope>NUCLEOTIDE SEQUENCE [LARGE SCALE GENOMIC DNA]</scope>
    <source>
        <strain evidence="3 4">S9-10</strain>
    </source>
</reference>
<evidence type="ECO:0000259" key="2">
    <source>
        <dbReference type="Pfam" id="PF00535"/>
    </source>
</evidence>
<dbReference type="PANTHER" id="PTHR22916:SF3">
    <property type="entry name" value="UDP-GLCNAC:BETAGAL BETA-1,3-N-ACETYLGLUCOSAMINYLTRANSFERASE-LIKE PROTEIN 1"/>
    <property type="match status" value="1"/>
</dbReference>